<feature type="compositionally biased region" description="Polar residues" evidence="1">
    <location>
        <begin position="1091"/>
        <end position="1125"/>
    </location>
</feature>
<feature type="region of interest" description="Disordered" evidence="1">
    <location>
        <begin position="1031"/>
        <end position="1052"/>
    </location>
</feature>
<feature type="compositionally biased region" description="Low complexity" evidence="1">
    <location>
        <begin position="1375"/>
        <end position="1388"/>
    </location>
</feature>
<evidence type="ECO:0000313" key="3">
    <source>
        <dbReference type="Proteomes" id="UP000000542"/>
    </source>
</evidence>
<dbReference type="Proteomes" id="UP000000542">
    <property type="component" value="Chromosome 30"/>
</dbReference>
<feature type="region of interest" description="Disordered" evidence="1">
    <location>
        <begin position="1351"/>
        <end position="1388"/>
    </location>
</feature>
<dbReference type="VEuPathDB" id="TriTrypDB:LMJSD75_300020800"/>
<protein>
    <submittedName>
        <fullName evidence="2">Uncharacterized protein</fullName>
    </submittedName>
</protein>
<keyword evidence="3" id="KW-1185">Reference proteome</keyword>
<dbReference type="OMA" id="SPYWVEV"/>
<dbReference type="eggNOG" id="ENOG502T1C3">
    <property type="taxonomic scope" value="Eukaryota"/>
</dbReference>
<sequence length="1471" mass="161030">MRVRVALMRRLVCVPSSYGLTASGRALMRLSHSLLAYADSGACRTPREVQHHDSACDPSSASHRDHVTAHLSHTSCQQRIGSFDRRPLLRPPLMPCSIGGTPFAHLLQRIIVDRTEKLSHIRREALEFLCNVAVGDSTTRSHGNATEEAKTRERRMRGALLKVAQPALHSSLQRKENLRLTVCLQRPEGHVCVPAVVGETYLFLRSQDVDVTAWWERYYNAFIRPSMVEHPGNEGMIVTVAADIRGVERAAASPATADRSPNSEWNGATRPPPFYWKLDWGLRHVSSTHATASHSRDVFAVPLPSLEEPAHWPVTPAKTRADASERGLDGVPTSTGAAAAALASPPARQSVWIPVWLICHLPFFPIPFPSAEAEGEEQQGRSAEMQYNDALLASADSPLMSHDPDSCMAEENKRVLLQRDSEPESTEADCLLSTQGAVSRTNASYDIPLEVHRAGIEACTSGHTPQTFTSTPRLHTHAQQDQLDKEWGHPFFDGLHSVSGIGGWSPRHATLMTSSGDHGTVAHGIIAEQALRHQRVRESSTFALGLEFSTGCSPTTATGALSAAVTAEWPSPLSSWKLRSTHWKTLSSFWATKADPASSLAADYSFPLQAYPLLRYRSFPRARAGDTAMSACKPHLHSFSEGRTLHRLEKDTTSQKWVWYPFKHCGAAQQRPHLSAQPPAHSWIGEEGPLNRVSPTAAAGDAPHNSKVSVAAQRASVFHVLLRNACVERVTFFGVHYVSVDATALSCLFDSTVCVRHAVPLGVTGTVFKAGLRSTRYRQQHSCLPAGQQRMFTVEDGERGAYAATHGFANRRTELRLPLFTTAMKKLEAAEAAAAAPVSSQDKATATPGGGELGSTAGAAPWLARLRAIRNECQKGRCEPEVSLIERVVRMRRSHRSVFFLFQSPYWVEVAELYERWGVRVAPGTVPLLIRGKPYVNAEQTTDASRFSPNTCVPHLLQEVLFSRGLGACTWAGSQCLLSLIAPDAAPRRRPGGACAWTYRTLCERAAAVQRVSNLWIAESVIEKFKWTLRTAPAPPRPDMSDGGGSGRPEGDCNEVLRAFLPLHDIESSQFREALSDELHSEVLHRHPHQRGNSLQHADSCGNTATPPTPRSTSQNTPTQVAFSTPSRPPPPPCEPPVIEDVSSPILSRRPAQPHVCVVHSSCVAEQAELAFVAAFSPVVLLLRVPDLKSRDWGFDKWEAAKRSAATASRAVETRVTAAVKEGDGVEGITGARADKPLSSYNDLEGEFGDEDDQAFEDGLADDGTAAAGSESLLEERARLMYMKAMRRKRLLCLAPWRGARLSFESRLDLSRLALRNGYSAENANRWVSLDFLRDEPRVRTARTDMVAPEVDTQGAGEPQIPRPNFASDPAVAESSAGRQARTSSRSRSITGIRVDVLFYSPDEPGGSSRLSGNGGYIEYDHGMCSHDNGATDDCSTVTRVMKITLINSEELEWPESVVSSSKQQWVWKNL</sequence>
<reference evidence="2 3" key="2">
    <citation type="journal article" date="2011" name="Genome Res.">
        <title>Chromosome and gene copy number variation allow major structural change between species and strains of Leishmania.</title>
        <authorList>
            <person name="Rogers M.B."/>
            <person name="Hilley J.D."/>
            <person name="Dickens N.J."/>
            <person name="Wilkes J."/>
            <person name="Bates P.A."/>
            <person name="Depledge D.P."/>
            <person name="Harris D."/>
            <person name="Her Y."/>
            <person name="Herzyk P."/>
            <person name="Imamura H."/>
            <person name="Otto T.D."/>
            <person name="Sanders M."/>
            <person name="Seeger K."/>
            <person name="Dujardin J.C."/>
            <person name="Berriman M."/>
            <person name="Smith D.F."/>
            <person name="Hertz-Fowler C."/>
            <person name="Mottram J.C."/>
        </authorList>
    </citation>
    <scope>NUCLEOTIDE SEQUENCE [LARGE SCALE GENOMIC DNA]</scope>
    <source>
        <strain evidence="3">MHOM/IL/81/Friedlin</strain>
    </source>
</reference>
<gene>
    <name evidence="2" type="ORF">LMJF_30_1440</name>
</gene>
<dbReference type="KEGG" id="lma:LMJF_30_1440"/>
<evidence type="ECO:0000313" key="2">
    <source>
        <dbReference type="EMBL" id="CAJ06231.1"/>
    </source>
</evidence>
<evidence type="ECO:0000256" key="1">
    <source>
        <dbReference type="SAM" id="MobiDB-lite"/>
    </source>
</evidence>
<dbReference type="VEuPathDB" id="TriTrypDB:LmjF.30.1440"/>
<reference evidence="2 3" key="1">
    <citation type="journal article" date="2005" name="Science">
        <title>The genome of the kinetoplastid parasite, Leishmania major.</title>
        <authorList>
            <person name="Ivens A.C."/>
            <person name="Peacock C.S."/>
            <person name="Worthey E.A."/>
            <person name="Murphy L."/>
            <person name="Aggarwal G."/>
            <person name="Berriman M."/>
            <person name="Sisk E."/>
            <person name="Rajandream M.A."/>
            <person name="Adlem E."/>
            <person name="Aert R."/>
            <person name="Anupama A."/>
            <person name="Apostolou Z."/>
            <person name="Attipoe P."/>
            <person name="Bason N."/>
            <person name="Bauser C."/>
            <person name="Beck A."/>
            <person name="Beverley S.M."/>
            <person name="Bianchettin G."/>
            <person name="Borzym K."/>
            <person name="Bothe G."/>
            <person name="Bruschi C.V."/>
            <person name="Collins M."/>
            <person name="Cadag E."/>
            <person name="Ciarloni L."/>
            <person name="Clayton C."/>
            <person name="Coulson R.M."/>
            <person name="Cronin A."/>
            <person name="Cruz A.K."/>
            <person name="Davies R.M."/>
            <person name="De Gaudenzi J."/>
            <person name="Dobson D.E."/>
            <person name="Duesterhoeft A."/>
            <person name="Fazelina G."/>
            <person name="Fosker N."/>
            <person name="Frasch A.C."/>
            <person name="Fraser A."/>
            <person name="Fuchs M."/>
            <person name="Gabel C."/>
            <person name="Goble A."/>
            <person name="Goffeau A."/>
            <person name="Harris D."/>
            <person name="Hertz-Fowler C."/>
            <person name="Hilbert H."/>
            <person name="Horn D."/>
            <person name="Huang Y."/>
            <person name="Klages S."/>
            <person name="Knights A."/>
            <person name="Kube M."/>
            <person name="Larke N."/>
            <person name="Litvin L."/>
            <person name="Lord A."/>
            <person name="Louie T."/>
            <person name="Marra M."/>
            <person name="Masuy D."/>
            <person name="Matthews K."/>
            <person name="Michaeli S."/>
            <person name="Mottram J.C."/>
            <person name="Muller-Auer S."/>
            <person name="Munden H."/>
            <person name="Nelson S."/>
            <person name="Norbertczak H."/>
            <person name="Oliver K."/>
            <person name="O'neil S."/>
            <person name="Pentony M."/>
            <person name="Pohl T.M."/>
            <person name="Price C."/>
            <person name="Purnelle B."/>
            <person name="Quail M.A."/>
            <person name="Rabbinowitsch E."/>
            <person name="Reinhardt R."/>
            <person name="Rieger M."/>
            <person name="Rinta J."/>
            <person name="Robben J."/>
            <person name="Robertson L."/>
            <person name="Ruiz J.C."/>
            <person name="Rutter S."/>
            <person name="Saunders D."/>
            <person name="Schafer M."/>
            <person name="Schein J."/>
            <person name="Schwartz D.C."/>
            <person name="Seeger K."/>
            <person name="Seyler A."/>
            <person name="Sharp S."/>
            <person name="Shin H."/>
            <person name="Sivam D."/>
            <person name="Squares R."/>
            <person name="Squares S."/>
            <person name="Tosato V."/>
            <person name="Vogt C."/>
            <person name="Volckaert G."/>
            <person name="Wambutt R."/>
            <person name="Warren T."/>
            <person name="Wedler H."/>
            <person name="Woodward J."/>
            <person name="Zhou S."/>
            <person name="Zimmermann W."/>
            <person name="Smith D.F."/>
            <person name="Blackwell J.M."/>
            <person name="Stuart K.D."/>
            <person name="Barrell B."/>
            <person name="Myler P.J."/>
        </authorList>
    </citation>
    <scope>NUCLEOTIDE SEQUENCE [LARGE SCALE GENOMIC DNA]</scope>
    <source>
        <strain evidence="3">MHOM/IL/81/Friedlin</strain>
    </source>
</reference>
<name>Q4Q7G0_LEIMA</name>
<dbReference type="GeneID" id="5653674"/>
<organism evidence="2 3">
    <name type="scientific">Leishmania major</name>
    <dbReference type="NCBI Taxonomy" id="5664"/>
    <lineage>
        <taxon>Eukaryota</taxon>
        <taxon>Discoba</taxon>
        <taxon>Euglenozoa</taxon>
        <taxon>Kinetoplastea</taxon>
        <taxon>Metakinetoplastina</taxon>
        <taxon>Trypanosomatida</taxon>
        <taxon>Trypanosomatidae</taxon>
        <taxon>Leishmaniinae</taxon>
        <taxon>Leishmania</taxon>
    </lineage>
</organism>
<dbReference type="RefSeq" id="XP_001684738.1">
    <property type="nucleotide sequence ID" value="XM_001684686.1"/>
</dbReference>
<dbReference type="HOGENOM" id="CLU_250212_0_0_1"/>
<dbReference type="VEuPathDB" id="TriTrypDB:LMJLV39_300021300"/>
<feature type="region of interest" description="Disordered" evidence="1">
    <location>
        <begin position="1086"/>
        <end position="1141"/>
    </location>
</feature>
<proteinExistence type="predicted"/>
<feature type="compositionally biased region" description="Pro residues" evidence="1">
    <location>
        <begin position="1127"/>
        <end position="1136"/>
    </location>
</feature>
<dbReference type="InParanoid" id="Q4Q7G0"/>
<dbReference type="EMBL" id="FR796426">
    <property type="protein sequence ID" value="CAJ06231.1"/>
    <property type="molecule type" value="Genomic_DNA"/>
</dbReference>
<accession>Q4Q7G0</accession>
<dbReference type="VEuPathDB" id="TriTrypDB:LMJFC_300022000"/>